<dbReference type="SMART" id="SM00567">
    <property type="entry name" value="EZ_HEAT"/>
    <property type="match status" value="6"/>
</dbReference>
<dbReference type="InterPro" id="IPR016024">
    <property type="entry name" value="ARM-type_fold"/>
</dbReference>
<dbReference type="PANTHER" id="PTHR12697:SF5">
    <property type="entry name" value="DEOXYHYPUSINE HYDROXYLASE"/>
    <property type="match status" value="1"/>
</dbReference>
<sequence>MSNSNTQSEDDAILLAQNETDALLQSVAEQLATDTFDATDEDLLKRLVECLGDTRGMTRLRCAETLGEIGKPATPVLLEALAAHSNVVVRRAAAKTLTLIADPSAVPQLIHALLNDEDTVVKGSSVGALAQIGEAAVPPLLEILESPDIPESTKGHGAWALSFIGVKAKNYLSRAIASNSPAVRGAVVGVITKIAQDEPQPELFDLLVQSLADSDEDVRCEAAAALGNLSYQPAIGKLVELLDHSSPETRKSAALALMKIGDRSSLEPLETALSQESETQVTSILQLAISQLQKSSH</sequence>
<protein>
    <submittedName>
        <fullName evidence="3">Glycosyl transferase family 2</fullName>
    </submittedName>
</protein>
<evidence type="ECO:0000313" key="3">
    <source>
        <dbReference type="EMBL" id="KKD39065.1"/>
    </source>
</evidence>
<organism evidence="3 4">
    <name type="scientific">Limnoraphis robusta CS-951</name>
    <dbReference type="NCBI Taxonomy" id="1637645"/>
    <lineage>
        <taxon>Bacteria</taxon>
        <taxon>Bacillati</taxon>
        <taxon>Cyanobacteriota</taxon>
        <taxon>Cyanophyceae</taxon>
        <taxon>Oscillatoriophycideae</taxon>
        <taxon>Oscillatoriales</taxon>
        <taxon>Sirenicapillariaceae</taxon>
        <taxon>Limnoraphis</taxon>
    </lineage>
</organism>
<keyword evidence="2" id="KW-0605">Phycobilisome</keyword>
<dbReference type="OrthoDB" id="9765635at2"/>
<dbReference type="PATRIC" id="fig|1637645.4.peg.1739"/>
<dbReference type="EMBL" id="LATL02000086">
    <property type="protein sequence ID" value="KKD39065.1"/>
    <property type="molecule type" value="Genomic_DNA"/>
</dbReference>
<name>A0A0F5YLL9_9CYAN</name>
<keyword evidence="1" id="KW-0042">Antenna complex</keyword>
<proteinExistence type="predicted"/>
<dbReference type="SUPFAM" id="SSF48371">
    <property type="entry name" value="ARM repeat"/>
    <property type="match status" value="1"/>
</dbReference>
<dbReference type="Pfam" id="PF13646">
    <property type="entry name" value="HEAT_2"/>
    <property type="match status" value="2"/>
</dbReference>
<evidence type="ECO:0000256" key="1">
    <source>
        <dbReference type="ARBA" id="ARBA00022549"/>
    </source>
</evidence>
<dbReference type="RefSeq" id="WP_046277484.1">
    <property type="nucleotide sequence ID" value="NZ_LATL02000086.1"/>
</dbReference>
<dbReference type="GO" id="GO:0030089">
    <property type="term" value="C:phycobilisome"/>
    <property type="evidence" value="ECO:0007669"/>
    <property type="project" value="UniProtKB-KW"/>
</dbReference>
<reference evidence="3 4" key="1">
    <citation type="submission" date="2015-06" db="EMBL/GenBank/DDBJ databases">
        <title>Draft genome assembly of filamentous brackish cyanobacterium Limnoraphis robusta strain CS-951.</title>
        <authorList>
            <person name="Willis A."/>
            <person name="Parks M."/>
            <person name="Burford M.A."/>
        </authorList>
    </citation>
    <scope>NUCLEOTIDE SEQUENCE [LARGE SCALE GENOMIC DNA]</scope>
    <source>
        <strain evidence="3 4">CS-951</strain>
    </source>
</reference>
<comment type="caution">
    <text evidence="3">The sequence shown here is derived from an EMBL/GenBank/DDBJ whole genome shotgun (WGS) entry which is preliminary data.</text>
</comment>
<keyword evidence="3" id="KW-0808">Transferase</keyword>
<dbReference type="PANTHER" id="PTHR12697">
    <property type="entry name" value="PBS LYASE HEAT-LIKE PROTEIN"/>
    <property type="match status" value="1"/>
</dbReference>
<evidence type="ECO:0000313" key="4">
    <source>
        <dbReference type="Proteomes" id="UP000033607"/>
    </source>
</evidence>
<accession>A0A0F5YLL9</accession>
<dbReference type="GO" id="GO:0016491">
    <property type="term" value="F:oxidoreductase activity"/>
    <property type="evidence" value="ECO:0007669"/>
    <property type="project" value="TreeGrafter"/>
</dbReference>
<dbReference type="AlphaFoldDB" id="A0A0F5YLL9"/>
<gene>
    <name evidence="3" type="ORF">WN50_05375</name>
</gene>
<dbReference type="InterPro" id="IPR004155">
    <property type="entry name" value="PBS_lyase_HEAT"/>
</dbReference>
<evidence type="ECO:0000256" key="2">
    <source>
        <dbReference type="ARBA" id="ARBA00022738"/>
    </source>
</evidence>
<dbReference type="Gene3D" id="1.25.10.10">
    <property type="entry name" value="Leucine-rich Repeat Variant"/>
    <property type="match status" value="2"/>
</dbReference>
<dbReference type="InterPro" id="IPR011989">
    <property type="entry name" value="ARM-like"/>
</dbReference>
<dbReference type="Proteomes" id="UP000033607">
    <property type="component" value="Unassembled WGS sequence"/>
</dbReference>
<dbReference type="GO" id="GO:0016740">
    <property type="term" value="F:transferase activity"/>
    <property type="evidence" value="ECO:0007669"/>
    <property type="project" value="UniProtKB-KW"/>
</dbReference>